<evidence type="ECO:0000256" key="1">
    <source>
        <dbReference type="SAM" id="MobiDB-lite"/>
    </source>
</evidence>
<dbReference type="EMBL" id="LVYI01000016">
    <property type="protein sequence ID" value="OAP54019.1"/>
    <property type="molecule type" value="Genomic_DNA"/>
</dbReference>
<feature type="region of interest" description="Disordered" evidence="1">
    <location>
        <begin position="184"/>
        <end position="254"/>
    </location>
</feature>
<name>A0A178Z2J3_9EURO</name>
<feature type="compositionally biased region" description="Basic and acidic residues" evidence="1">
    <location>
        <begin position="184"/>
        <end position="194"/>
    </location>
</feature>
<evidence type="ECO:0000313" key="3">
    <source>
        <dbReference type="Proteomes" id="UP000078343"/>
    </source>
</evidence>
<keyword evidence="3" id="KW-1185">Reference proteome</keyword>
<dbReference type="RefSeq" id="XP_018687386.1">
    <property type="nucleotide sequence ID" value="XM_018843284.1"/>
</dbReference>
<protein>
    <submittedName>
        <fullName evidence="2">Uncharacterized protein</fullName>
    </submittedName>
</protein>
<reference evidence="2 3" key="1">
    <citation type="submission" date="2016-04" db="EMBL/GenBank/DDBJ databases">
        <title>Draft genome of Fonsecaea erecta CBS 125763.</title>
        <authorList>
            <person name="Weiss V.A."/>
            <person name="Vicente V.A."/>
            <person name="Raittz R.T."/>
            <person name="Moreno L.F."/>
            <person name="De Souza E.M."/>
            <person name="Pedrosa F.O."/>
            <person name="Steffens M.B."/>
            <person name="Faoro H."/>
            <person name="Tadra-Sfeir M.Z."/>
            <person name="Najafzadeh M.J."/>
            <person name="Felipe M.S."/>
            <person name="Teixeira M."/>
            <person name="Sun J."/>
            <person name="Xi L."/>
            <person name="Gomes R."/>
            <person name="De Azevedo C.M."/>
            <person name="Salgado C.G."/>
            <person name="Da Silva M.B."/>
            <person name="Nascimento M.F."/>
            <person name="Queiroz-Telles F."/>
            <person name="Attili D.S."/>
            <person name="Gorbushina A."/>
        </authorList>
    </citation>
    <scope>NUCLEOTIDE SEQUENCE [LARGE SCALE GENOMIC DNA]</scope>
    <source>
        <strain evidence="2 3">CBS 125763</strain>
    </source>
</reference>
<dbReference type="GeneID" id="30015947"/>
<proteinExistence type="predicted"/>
<dbReference type="Proteomes" id="UP000078343">
    <property type="component" value="Unassembled WGS sequence"/>
</dbReference>
<feature type="compositionally biased region" description="Basic and acidic residues" evidence="1">
    <location>
        <begin position="221"/>
        <end position="233"/>
    </location>
</feature>
<feature type="compositionally biased region" description="Basic residues" evidence="1">
    <location>
        <begin position="242"/>
        <end position="254"/>
    </location>
</feature>
<gene>
    <name evidence="2" type="ORF">AYL99_11779</name>
</gene>
<evidence type="ECO:0000313" key="2">
    <source>
        <dbReference type="EMBL" id="OAP54019.1"/>
    </source>
</evidence>
<accession>A0A178Z2J3</accession>
<sequence>MSTPLTFFMPPPTAEEIIEALEQEVRRQQEETPEVLFGSPMGHQGYQRLCEQEYSRFSPEEVELYRSGILDPAYWECEAKKFKDLLSEVIWQNILQTKCVNGRAKLDSWRDVAKAYRNRLLRHGCSAQRIREGRLTITDKRYWEEEASRLQGMAALREHEAQEAYLEAYWARISNVQGITPSEAREIEHNELQKVPRTRSRTTARQPTRRSQRLQSNLRKRQGDKVLGEREPGLRNVPPPKITKRRRKGCKGRR</sequence>
<organism evidence="2 3">
    <name type="scientific">Fonsecaea erecta</name>
    <dbReference type="NCBI Taxonomy" id="1367422"/>
    <lineage>
        <taxon>Eukaryota</taxon>
        <taxon>Fungi</taxon>
        <taxon>Dikarya</taxon>
        <taxon>Ascomycota</taxon>
        <taxon>Pezizomycotina</taxon>
        <taxon>Eurotiomycetes</taxon>
        <taxon>Chaetothyriomycetidae</taxon>
        <taxon>Chaetothyriales</taxon>
        <taxon>Herpotrichiellaceae</taxon>
        <taxon>Fonsecaea</taxon>
    </lineage>
</organism>
<comment type="caution">
    <text evidence="2">The sequence shown here is derived from an EMBL/GenBank/DDBJ whole genome shotgun (WGS) entry which is preliminary data.</text>
</comment>
<feature type="compositionally biased region" description="Basic residues" evidence="1">
    <location>
        <begin position="196"/>
        <end position="220"/>
    </location>
</feature>
<dbReference type="AlphaFoldDB" id="A0A178Z2J3"/>